<dbReference type="PANTHER" id="PTHR13484">
    <property type="entry name" value="FIP1-LIKE 1 PROTEIN"/>
    <property type="match status" value="1"/>
</dbReference>
<feature type="compositionally biased region" description="Polar residues" evidence="5">
    <location>
        <begin position="1"/>
        <end position="13"/>
    </location>
</feature>
<evidence type="ECO:0000313" key="8">
    <source>
        <dbReference type="WBParaSite" id="ACRNAN_scaffold188.g19137.t1"/>
    </source>
</evidence>
<organism evidence="7 8">
    <name type="scientific">Acrobeloides nanus</name>
    <dbReference type="NCBI Taxonomy" id="290746"/>
    <lineage>
        <taxon>Eukaryota</taxon>
        <taxon>Metazoa</taxon>
        <taxon>Ecdysozoa</taxon>
        <taxon>Nematoda</taxon>
        <taxon>Chromadorea</taxon>
        <taxon>Rhabditida</taxon>
        <taxon>Tylenchina</taxon>
        <taxon>Cephalobomorpha</taxon>
        <taxon>Cephaloboidea</taxon>
        <taxon>Cephalobidae</taxon>
        <taxon>Acrobeloides</taxon>
    </lineage>
</organism>
<protein>
    <submittedName>
        <fullName evidence="8">Pre-mRNA 3'-end-processing factor FIP1</fullName>
    </submittedName>
</protein>
<keyword evidence="7" id="KW-1185">Reference proteome</keyword>
<sequence>MDTNGGEEFQQNEIDAEGFLDDDSEDEDFVVTIGEIKSNVPFNVPVKTSGQVGKIELDGTPAFKGQNIYDVDLAELEEKPWRKPGADITDYFNYGFNEETWNIYCERQRKLRQEYGNNQAAINRAILMSVPSSTAMSGRQLVNIIGADQPTSQPKVVVDLSKPPPVFDNQIPIIRTVLTGNTGAVNQTLTDTMGTKPSFNTMSGAIAVSSTSTISVSSVVPPKPSPMMPDFSRPPPSLAELSTNLPPGISTSDAPPGVEEEAPPGTPPPGSEPISTGRLPSDFQRPIPTVGSLPGLDISVPPPGFNPNVPPPGLSGMPISSVTSMPPPGFSQMSQGYAGFGSNFGQTISNLVGGTPYGKRGPSGDSSRKYDDYDRRRRDRDNDESDEDYRRSRKTRRHSRSRSPSRRHRDESDRHREPRSRRPESPHERSAVISSPSRSSRKKEESREKDKKRSHDRDDEGRERDKKRKKHSKDEESHHKEKKRSHREKSRSLTEPSVPGEDEQSSNPNDEQQE</sequence>
<feature type="compositionally biased region" description="Pro residues" evidence="5">
    <location>
        <begin position="300"/>
        <end position="313"/>
    </location>
</feature>
<feature type="compositionally biased region" description="Acidic residues" evidence="5">
    <location>
        <begin position="14"/>
        <end position="23"/>
    </location>
</feature>
<evidence type="ECO:0000256" key="5">
    <source>
        <dbReference type="SAM" id="MobiDB-lite"/>
    </source>
</evidence>
<reference evidence="8" key="1">
    <citation type="submission" date="2022-11" db="UniProtKB">
        <authorList>
            <consortium name="WormBaseParasite"/>
        </authorList>
    </citation>
    <scope>IDENTIFICATION</scope>
</reference>
<feature type="domain" description="Pre-mRNA polyadenylation factor Fip1" evidence="6">
    <location>
        <begin position="70"/>
        <end position="112"/>
    </location>
</feature>
<dbReference type="Proteomes" id="UP000887540">
    <property type="component" value="Unplaced"/>
</dbReference>
<feature type="region of interest" description="Disordered" evidence="5">
    <location>
        <begin position="1"/>
        <end position="23"/>
    </location>
</feature>
<dbReference type="GO" id="GO:0006397">
    <property type="term" value="P:mRNA processing"/>
    <property type="evidence" value="ECO:0007669"/>
    <property type="project" value="UniProtKB-KW"/>
</dbReference>
<comment type="similarity">
    <text evidence="2">Belongs to the FIP1 family.</text>
</comment>
<evidence type="ECO:0000256" key="4">
    <source>
        <dbReference type="ARBA" id="ARBA00023242"/>
    </source>
</evidence>
<evidence type="ECO:0000256" key="3">
    <source>
        <dbReference type="ARBA" id="ARBA00022664"/>
    </source>
</evidence>
<feature type="compositionally biased region" description="Basic and acidic residues" evidence="5">
    <location>
        <begin position="442"/>
        <end position="464"/>
    </location>
</feature>
<dbReference type="InterPro" id="IPR007854">
    <property type="entry name" value="Fip1_dom"/>
</dbReference>
<dbReference type="WBParaSite" id="ACRNAN_scaffold188.g19137.t1">
    <property type="protein sequence ID" value="ACRNAN_scaffold188.g19137.t1"/>
    <property type="gene ID" value="ACRNAN_scaffold188.g19137"/>
</dbReference>
<feature type="compositionally biased region" description="Polar residues" evidence="5">
    <location>
        <begin position="505"/>
        <end position="514"/>
    </location>
</feature>
<feature type="compositionally biased region" description="Basic residues" evidence="5">
    <location>
        <begin position="480"/>
        <end position="489"/>
    </location>
</feature>
<feature type="compositionally biased region" description="Basic and acidic residues" evidence="5">
    <location>
        <begin position="366"/>
        <end position="381"/>
    </location>
</feature>
<proteinExistence type="inferred from homology"/>
<evidence type="ECO:0000256" key="1">
    <source>
        <dbReference type="ARBA" id="ARBA00004123"/>
    </source>
</evidence>
<feature type="compositionally biased region" description="Polar residues" evidence="5">
    <location>
        <begin position="343"/>
        <end position="352"/>
    </location>
</feature>
<keyword evidence="4" id="KW-0539">Nucleus</keyword>
<evidence type="ECO:0000259" key="6">
    <source>
        <dbReference type="Pfam" id="PF05182"/>
    </source>
</evidence>
<feature type="compositionally biased region" description="Basic and acidic residues" evidence="5">
    <location>
        <begin position="408"/>
        <end position="430"/>
    </location>
</feature>
<feature type="compositionally biased region" description="Polar residues" evidence="5">
    <location>
        <begin position="240"/>
        <end position="253"/>
    </location>
</feature>
<feature type="region of interest" description="Disordered" evidence="5">
    <location>
        <begin position="216"/>
        <end position="514"/>
    </location>
</feature>
<accession>A0A914D6C3</accession>
<dbReference type="AlphaFoldDB" id="A0A914D6C3"/>
<dbReference type="InterPro" id="IPR051187">
    <property type="entry name" value="Pre-mRNA_3'-end_processing_reg"/>
</dbReference>
<name>A0A914D6C3_9BILA</name>
<evidence type="ECO:0000256" key="2">
    <source>
        <dbReference type="ARBA" id="ARBA00007459"/>
    </source>
</evidence>
<feature type="compositionally biased region" description="Basic residues" evidence="5">
    <location>
        <begin position="391"/>
        <end position="407"/>
    </location>
</feature>
<comment type="subcellular location">
    <subcellularLocation>
        <location evidence="1">Nucleus</location>
    </subcellularLocation>
</comment>
<dbReference type="PANTHER" id="PTHR13484:SF0">
    <property type="entry name" value="PRE-MRNA 3'-END-PROCESSING FACTOR FIP1"/>
    <property type="match status" value="1"/>
</dbReference>
<evidence type="ECO:0000313" key="7">
    <source>
        <dbReference type="Proteomes" id="UP000887540"/>
    </source>
</evidence>
<dbReference type="Pfam" id="PF05182">
    <property type="entry name" value="Fip1"/>
    <property type="match status" value="1"/>
</dbReference>
<dbReference type="GO" id="GO:0005847">
    <property type="term" value="C:mRNA cleavage and polyadenylation specificity factor complex"/>
    <property type="evidence" value="ECO:0007669"/>
    <property type="project" value="TreeGrafter"/>
</dbReference>
<feature type="compositionally biased region" description="Pro residues" evidence="5">
    <location>
        <begin position="221"/>
        <end position="237"/>
    </location>
</feature>
<keyword evidence="3" id="KW-0507">mRNA processing</keyword>